<evidence type="ECO:0000313" key="4">
    <source>
        <dbReference type="Proteomes" id="UP001159427"/>
    </source>
</evidence>
<dbReference type="PANTHER" id="PTHR21255">
    <property type="entry name" value="T-COMPLEX-ASSOCIATED-TESTIS-EXPRESSED 1/ DYNEIN LIGHT CHAIN"/>
    <property type="match status" value="1"/>
</dbReference>
<evidence type="ECO:0000256" key="2">
    <source>
        <dbReference type="SAM" id="MobiDB-lite"/>
    </source>
</evidence>
<dbReference type="Pfam" id="PF03645">
    <property type="entry name" value="Tctex-1"/>
    <property type="match status" value="1"/>
</dbReference>
<dbReference type="InterPro" id="IPR005334">
    <property type="entry name" value="Tctex-1-like"/>
</dbReference>
<evidence type="ECO:0000256" key="1">
    <source>
        <dbReference type="ARBA" id="ARBA00005361"/>
    </source>
</evidence>
<dbReference type="Proteomes" id="UP001159427">
    <property type="component" value="Unassembled WGS sequence"/>
</dbReference>
<feature type="region of interest" description="Disordered" evidence="2">
    <location>
        <begin position="1"/>
        <end position="26"/>
    </location>
</feature>
<dbReference type="EMBL" id="CALNXI010000779">
    <property type="protein sequence ID" value="CAH3046452.1"/>
    <property type="molecule type" value="Genomic_DNA"/>
</dbReference>
<organism evidence="3 4">
    <name type="scientific">Porites evermanni</name>
    <dbReference type="NCBI Taxonomy" id="104178"/>
    <lineage>
        <taxon>Eukaryota</taxon>
        <taxon>Metazoa</taxon>
        <taxon>Cnidaria</taxon>
        <taxon>Anthozoa</taxon>
        <taxon>Hexacorallia</taxon>
        <taxon>Scleractinia</taxon>
        <taxon>Fungiina</taxon>
        <taxon>Poritidae</taxon>
        <taxon>Porites</taxon>
    </lineage>
</organism>
<name>A0ABN8N9W8_9CNID</name>
<accession>A0ABN8N9W8</accession>
<dbReference type="PANTHER" id="PTHR21255:SF23">
    <property type="entry name" value="DYNEIN LIGHT CHAIN"/>
    <property type="match status" value="1"/>
</dbReference>
<comment type="caution">
    <text evidence="3">The sequence shown here is derived from an EMBL/GenBank/DDBJ whole genome shotgun (WGS) entry which is preliminary data.</text>
</comment>
<reference evidence="3 4" key="1">
    <citation type="submission" date="2022-05" db="EMBL/GenBank/DDBJ databases">
        <authorList>
            <consortium name="Genoscope - CEA"/>
            <person name="William W."/>
        </authorList>
    </citation>
    <scope>NUCLEOTIDE SEQUENCE [LARGE SCALE GENOMIC DNA]</scope>
</reference>
<comment type="similarity">
    <text evidence="1">Belongs to the dynein light chain Tctex-type family.</text>
</comment>
<keyword evidence="4" id="KW-1185">Reference proteome</keyword>
<evidence type="ECO:0000313" key="3">
    <source>
        <dbReference type="EMBL" id="CAH3046452.1"/>
    </source>
</evidence>
<dbReference type="Gene3D" id="3.30.1140.40">
    <property type="entry name" value="Tctex-1"/>
    <property type="match status" value="1"/>
</dbReference>
<dbReference type="CDD" id="cd21451">
    <property type="entry name" value="DLC-like_TCTEX1D"/>
    <property type="match status" value="1"/>
</dbReference>
<sequence length="217" mass="24901">MTSTSKNKEMKDKRADSIEAVQEANEQPTLPSIYSIAAAHSLSKDLKQKSLHLIKVKRRHGDYGQFDLTHAWSPEDLMDDLGSRFGSGRSRDSTLPDESLALARPFVMEPLRTFQEHKVKPIIQHVLETNLAEQKYDPVFCRDAAVTMAEVIKERVKRLCYPRYKFVCHVVVGEVNQQDVKVVSRCAWDSAVDRFAQYQYSNYYLYAVGIVYAVYCE</sequence>
<gene>
    <name evidence="3" type="ORF">PEVE_00041233</name>
</gene>
<proteinExistence type="inferred from homology"/>
<protein>
    <submittedName>
        <fullName evidence="3">Uncharacterized protein</fullName>
    </submittedName>
</protein>
<dbReference type="InterPro" id="IPR038586">
    <property type="entry name" value="Tctex-1-like_sf"/>
</dbReference>
<feature type="compositionally biased region" description="Basic and acidic residues" evidence="2">
    <location>
        <begin position="1"/>
        <end position="17"/>
    </location>
</feature>